<organism evidence="7 8">
    <name type="scientific">Rhizoctonia solani</name>
    <dbReference type="NCBI Taxonomy" id="456999"/>
    <lineage>
        <taxon>Eukaryota</taxon>
        <taxon>Fungi</taxon>
        <taxon>Dikarya</taxon>
        <taxon>Basidiomycota</taxon>
        <taxon>Agaricomycotina</taxon>
        <taxon>Agaricomycetes</taxon>
        <taxon>Cantharellales</taxon>
        <taxon>Ceratobasidiaceae</taxon>
        <taxon>Rhizoctonia</taxon>
    </lineage>
</organism>
<evidence type="ECO:0000256" key="4">
    <source>
        <dbReference type="ARBA" id="ARBA00022737"/>
    </source>
</evidence>
<feature type="compositionally biased region" description="Low complexity" evidence="6">
    <location>
        <begin position="685"/>
        <end position="694"/>
    </location>
</feature>
<keyword evidence="4" id="KW-0677">Repeat</keyword>
<dbReference type="InterPro" id="IPR011989">
    <property type="entry name" value="ARM-like"/>
</dbReference>
<protein>
    <recommendedName>
        <fullName evidence="9">Armadillo repeat-containing protein 8</fullName>
    </recommendedName>
</protein>
<evidence type="ECO:0000313" key="7">
    <source>
        <dbReference type="EMBL" id="CAE6475563.1"/>
    </source>
</evidence>
<dbReference type="Gene3D" id="1.25.10.10">
    <property type="entry name" value="Leucine-rich Repeat Variant"/>
    <property type="match status" value="2"/>
</dbReference>
<dbReference type="EMBL" id="CAJMWS010001211">
    <property type="protein sequence ID" value="CAE6475563.1"/>
    <property type="molecule type" value="Genomic_DNA"/>
</dbReference>
<feature type="compositionally biased region" description="Low complexity" evidence="6">
    <location>
        <begin position="580"/>
        <end position="603"/>
    </location>
</feature>
<evidence type="ECO:0000256" key="1">
    <source>
        <dbReference type="ARBA" id="ARBA00004123"/>
    </source>
</evidence>
<accession>A0A8H3C5W6</accession>
<name>A0A8H3C5W6_9AGAM</name>
<keyword evidence="3" id="KW-0963">Cytoplasm</keyword>
<dbReference type="PANTHER" id="PTHR15651:SF7">
    <property type="entry name" value="ARMADILLO REPEAT-CONTAINING PROTEIN 8"/>
    <property type="match status" value="1"/>
</dbReference>
<evidence type="ECO:0000313" key="8">
    <source>
        <dbReference type="Proteomes" id="UP000663846"/>
    </source>
</evidence>
<dbReference type="PANTHER" id="PTHR15651">
    <property type="entry name" value="ARMADILLO REPEAT-CONTAINING PROTEIN 8"/>
    <property type="match status" value="1"/>
</dbReference>
<evidence type="ECO:0008006" key="9">
    <source>
        <dbReference type="Google" id="ProtNLM"/>
    </source>
</evidence>
<proteinExistence type="predicted"/>
<evidence type="ECO:0000256" key="2">
    <source>
        <dbReference type="ARBA" id="ARBA00004496"/>
    </source>
</evidence>
<evidence type="ECO:0000256" key="5">
    <source>
        <dbReference type="ARBA" id="ARBA00023242"/>
    </source>
</evidence>
<feature type="region of interest" description="Disordered" evidence="6">
    <location>
        <begin position="521"/>
        <end position="736"/>
    </location>
</feature>
<dbReference type="GO" id="GO:0005737">
    <property type="term" value="C:cytoplasm"/>
    <property type="evidence" value="ECO:0007669"/>
    <property type="project" value="UniProtKB-SubCell"/>
</dbReference>
<dbReference type="GO" id="GO:0043161">
    <property type="term" value="P:proteasome-mediated ubiquitin-dependent protein catabolic process"/>
    <property type="evidence" value="ECO:0007669"/>
    <property type="project" value="TreeGrafter"/>
</dbReference>
<reference evidence="7" key="1">
    <citation type="submission" date="2021-01" db="EMBL/GenBank/DDBJ databases">
        <authorList>
            <person name="Kaushik A."/>
        </authorList>
    </citation>
    <scope>NUCLEOTIDE SEQUENCE</scope>
    <source>
        <strain evidence="7">AG1-1C</strain>
    </source>
</reference>
<gene>
    <name evidence="7" type="ORF">RDB_LOCUS183986</name>
</gene>
<dbReference type="SUPFAM" id="SSF48371">
    <property type="entry name" value="ARM repeat"/>
    <property type="match status" value="1"/>
</dbReference>
<dbReference type="InterPro" id="IPR016024">
    <property type="entry name" value="ARM-type_fold"/>
</dbReference>
<feature type="compositionally biased region" description="Polar residues" evidence="6">
    <location>
        <begin position="281"/>
        <end position="292"/>
    </location>
</feature>
<evidence type="ECO:0000256" key="3">
    <source>
        <dbReference type="ARBA" id="ARBA00022490"/>
    </source>
</evidence>
<feature type="compositionally biased region" description="Pro residues" evidence="6">
    <location>
        <begin position="724"/>
        <end position="736"/>
    </location>
</feature>
<dbReference type="AlphaFoldDB" id="A0A8H3C5W6"/>
<evidence type="ECO:0000256" key="6">
    <source>
        <dbReference type="SAM" id="MobiDB-lite"/>
    </source>
</evidence>
<dbReference type="GO" id="GO:0034657">
    <property type="term" value="C:GID complex"/>
    <property type="evidence" value="ECO:0007669"/>
    <property type="project" value="TreeGrafter"/>
</dbReference>
<dbReference type="GO" id="GO:0005634">
    <property type="term" value="C:nucleus"/>
    <property type="evidence" value="ECO:0007669"/>
    <property type="project" value="UniProtKB-SubCell"/>
</dbReference>
<feature type="region of interest" description="Disordered" evidence="6">
    <location>
        <begin position="248"/>
        <end position="296"/>
    </location>
</feature>
<feature type="region of interest" description="Disordered" evidence="6">
    <location>
        <begin position="442"/>
        <end position="505"/>
    </location>
</feature>
<dbReference type="Proteomes" id="UP000663846">
    <property type="component" value="Unassembled WGS sequence"/>
</dbReference>
<comment type="caution">
    <text evidence="7">The sequence shown here is derived from an EMBL/GenBank/DDBJ whole genome shotgun (WGS) entry which is preliminary data.</text>
</comment>
<dbReference type="InterPro" id="IPR038739">
    <property type="entry name" value="ARMC8/Vid28"/>
</dbReference>
<comment type="subcellular location">
    <subcellularLocation>
        <location evidence="2">Cytoplasm</location>
    </subcellularLocation>
    <subcellularLocation>
        <location evidence="1">Nucleus</location>
    </subcellularLocation>
</comment>
<feature type="compositionally biased region" description="Polar residues" evidence="6">
    <location>
        <begin position="666"/>
        <end position="678"/>
    </location>
</feature>
<feature type="compositionally biased region" description="Low complexity" evidence="6">
    <location>
        <begin position="455"/>
        <end position="468"/>
    </location>
</feature>
<keyword evidence="5" id="KW-0539">Nucleus</keyword>
<sequence>MVDANATLETLRGIKNTIIGNPTQKKELATDGTLRRVLDWVNASEQTRDPIFESIRIEAAHIIAAQAYGPPEALVSILEAQAPQALLTALKDERTQGVPRLAFALTRALRAVLSAAAETIGPGRWHFLRDPAHPARMEARLVLEDMFSNEGLDVILPYLRHPEPDVRRNVAILLARCICSDAHRTRITDYDGRSAIWALIGMLAGDIRNQSAATYALAEITRDNETMSRILTDRIPVKFLSQVMGATTSGFSRGPGDNPAASSSLVERERPSIHIPGSDPSLLSMTRPSRISENSDKDESMRVLDIICKFLPSRDGDLREAACLCVSTITRQVRPTNVFRDPIHSAVMWLNLAIEEFVPLPEFGLPEPVASPTPQTEWMQRCRWKPNEIGGGEIARRVIGACHILADFVNDREDLLTYVTHAGTLQRAVHALLTLPPVPVPPGKPSPALSGRWGPGSSSSPSSGVPAPVVQPPPSPTTSNRSPSRTRRISNVSRTPGFFIPPNAPPGYIPVPLELMNLPTRGRSEAQPSTSATVPPPISPSAVAPGPTSPTGPPSPTQRRRLSFAELARRGSEPGIQTFAPRAPSRARRTSSSTGVPPVTPVVQEGTAITGEGTVVGTSGDLGASTVSGPSAIPNPETRTDDAMAVDSESNRNPSRANEDIAMASVQPSPLTGSSQPTDVVMSNPVTSPTANSAPPAPAPTARRRKKPPPDPALGPYTFSTPTPTKPNPVPSVPLPPAPEAPLRAALLALLASLCMHSDECRRTFVEYKGLGSVVSSGRRNGVSAPRGKSGEFEGVTGVLGAMGSPDAEVRWAGVMLARAVARSTGVLRTGLYDSGIGRASFEMLMHGEPDKRVLVAVLRMCCNLLNQYSPMREMFIRDGGMQKIAELCESDEQTIRHLSLWAFKNSLFRATHEEKETLMGILGWEKLERALDEPLGEPLEQALGIVRNISHLESNAEWLITHISPSKLLGAAERTLGTDDSASVASLFALAQVAHISSVRLLIISRRRVLEYIRSSLTHSEVQIRSAAALCVAQMVGCMPRRLREMREVGIDGQLKLLRGREQDEEVRDNVARALAFFESRDG</sequence>
<feature type="compositionally biased region" description="Pro residues" evidence="6">
    <location>
        <begin position="547"/>
        <end position="556"/>
    </location>
</feature>